<keyword evidence="1" id="KW-0175">Coiled coil</keyword>
<sequence>MGESVDLLKYLALSAAVHADAVQCLADDTNRSLLQMALDSDRLAELEAHLRDLLQKQRRLHAMRDVLNKSRRERNEDVVRREKSGAPCSSLGSRGTSPMEPPGRIVRGNSRPRDAKAAITAAVYSSRATATSVGDALRFAGSAVEKDDILRKGRNRRGNEPSVAVGLPNALSKKRVEIVVDRGNKAESVDMEGEEEEVKETGRSVDEEVERVKAEIEKIEGMSVERKLRELEGLKQRVKEVDANSLVADIVGSFTFPAEVEELWQDECVLNSENVDNFISSASKRFTHRYEDALSAIIDFPLSEESEAVRVYGSALYGEALASPENYDAAAVQALEEMEGTSLSKYYRSKRCRATVSAPFVSREVTTVLGPEEFVFLPTDWSAAQSLLPPAEAHLPPVKHIITPRFSFADTKEMKALQSLRIDIQRAVANNLISICKIFEEVVRPSKSQRESIDYKAALIRLIEAERRGTSGVWTSLAHVN</sequence>
<accession>G0UL92</accession>
<proteinExistence type="predicted"/>
<dbReference type="VEuPathDB" id="TriTrypDB:TcIL3000_4_2380"/>
<feature type="coiled-coil region" evidence="1">
    <location>
        <begin position="36"/>
        <end position="63"/>
    </location>
</feature>
<feature type="compositionally biased region" description="Basic and acidic residues" evidence="2">
    <location>
        <begin position="66"/>
        <end position="84"/>
    </location>
</feature>
<evidence type="ECO:0000313" key="3">
    <source>
        <dbReference type="EMBL" id="CCC90147.1"/>
    </source>
</evidence>
<organism evidence="3">
    <name type="scientific">Trypanosoma congolense (strain IL3000)</name>
    <dbReference type="NCBI Taxonomy" id="1068625"/>
    <lineage>
        <taxon>Eukaryota</taxon>
        <taxon>Discoba</taxon>
        <taxon>Euglenozoa</taxon>
        <taxon>Kinetoplastea</taxon>
        <taxon>Metakinetoplastina</taxon>
        <taxon>Trypanosomatida</taxon>
        <taxon>Trypanosomatidae</taxon>
        <taxon>Trypanosoma</taxon>
        <taxon>Nannomonas</taxon>
    </lineage>
</organism>
<evidence type="ECO:0000256" key="1">
    <source>
        <dbReference type="SAM" id="Coils"/>
    </source>
</evidence>
<evidence type="ECO:0000256" key="2">
    <source>
        <dbReference type="SAM" id="MobiDB-lite"/>
    </source>
</evidence>
<gene>
    <name evidence="3" type="ORF">TCIL3000_4_2380</name>
</gene>
<reference evidence="3" key="1">
    <citation type="journal article" date="2012" name="Proc. Natl. Acad. Sci. U.S.A.">
        <title>Antigenic diversity is generated by distinct evolutionary mechanisms in African trypanosome species.</title>
        <authorList>
            <person name="Jackson A.P."/>
            <person name="Berry A."/>
            <person name="Aslett M."/>
            <person name="Allison H.C."/>
            <person name="Burton P."/>
            <person name="Vavrova-Anderson J."/>
            <person name="Brown R."/>
            <person name="Browne H."/>
            <person name="Corton N."/>
            <person name="Hauser H."/>
            <person name="Gamble J."/>
            <person name="Gilderthorp R."/>
            <person name="Marcello L."/>
            <person name="McQuillan J."/>
            <person name="Otto T.D."/>
            <person name="Quail M.A."/>
            <person name="Sanders M.J."/>
            <person name="van Tonder A."/>
            <person name="Ginger M.L."/>
            <person name="Field M.C."/>
            <person name="Barry J.D."/>
            <person name="Hertz-Fowler C."/>
            <person name="Berriman M."/>
        </authorList>
    </citation>
    <scope>NUCLEOTIDE SEQUENCE</scope>
    <source>
        <strain evidence="3">IL3000</strain>
    </source>
</reference>
<dbReference type="AlphaFoldDB" id="G0UL92"/>
<dbReference type="EMBL" id="HE575317">
    <property type="protein sequence ID" value="CCC90147.1"/>
    <property type="molecule type" value="Genomic_DNA"/>
</dbReference>
<protein>
    <submittedName>
        <fullName evidence="3">Uncharacterized protein</fullName>
    </submittedName>
</protein>
<name>G0UL92_TRYCI</name>
<feature type="region of interest" description="Disordered" evidence="2">
    <location>
        <begin position="66"/>
        <end position="113"/>
    </location>
</feature>